<gene>
    <name evidence="1" type="ORF">LY79DRAFT_389051</name>
</gene>
<dbReference type="GeneID" id="85437160"/>
<proteinExistence type="predicted"/>
<accession>A0AAD8QAL5</accession>
<evidence type="ECO:0000313" key="1">
    <source>
        <dbReference type="EMBL" id="KAK1597524.1"/>
    </source>
</evidence>
<keyword evidence="2" id="KW-1185">Reference proteome</keyword>
<name>A0AAD8QAL5_9PEZI</name>
<dbReference type="EMBL" id="JAHLJV010000008">
    <property type="protein sequence ID" value="KAK1597524.1"/>
    <property type="molecule type" value="Genomic_DNA"/>
</dbReference>
<sequence>MNRHCGVLNRGRAQTPPVRRHRLAPFTAASPVVVAFYANVLGTPTVQWVPSLARRTPLTTK</sequence>
<dbReference type="RefSeq" id="XP_060418314.1">
    <property type="nucleotide sequence ID" value="XM_060552920.1"/>
</dbReference>
<evidence type="ECO:0000313" key="2">
    <source>
        <dbReference type="Proteomes" id="UP001230504"/>
    </source>
</evidence>
<comment type="caution">
    <text evidence="1">The sequence shown here is derived from an EMBL/GenBank/DDBJ whole genome shotgun (WGS) entry which is preliminary data.</text>
</comment>
<reference evidence="1" key="1">
    <citation type="submission" date="2021-06" db="EMBL/GenBank/DDBJ databases">
        <title>Comparative genomics, transcriptomics and evolutionary studies reveal genomic signatures of adaptation to plant cell wall in hemibiotrophic fungi.</title>
        <authorList>
            <consortium name="DOE Joint Genome Institute"/>
            <person name="Baroncelli R."/>
            <person name="Diaz J.F."/>
            <person name="Benocci T."/>
            <person name="Peng M."/>
            <person name="Battaglia E."/>
            <person name="Haridas S."/>
            <person name="Andreopoulos W."/>
            <person name="Labutti K."/>
            <person name="Pangilinan J."/>
            <person name="Floch G.L."/>
            <person name="Makela M.R."/>
            <person name="Henrissat B."/>
            <person name="Grigoriev I.V."/>
            <person name="Crouch J.A."/>
            <person name="De Vries R.P."/>
            <person name="Sukno S.A."/>
            <person name="Thon M.R."/>
        </authorList>
    </citation>
    <scope>NUCLEOTIDE SEQUENCE</scope>
    <source>
        <strain evidence="1">CBS 125086</strain>
    </source>
</reference>
<organism evidence="1 2">
    <name type="scientific">Colletotrichum navitas</name>
    <dbReference type="NCBI Taxonomy" id="681940"/>
    <lineage>
        <taxon>Eukaryota</taxon>
        <taxon>Fungi</taxon>
        <taxon>Dikarya</taxon>
        <taxon>Ascomycota</taxon>
        <taxon>Pezizomycotina</taxon>
        <taxon>Sordariomycetes</taxon>
        <taxon>Hypocreomycetidae</taxon>
        <taxon>Glomerellales</taxon>
        <taxon>Glomerellaceae</taxon>
        <taxon>Colletotrichum</taxon>
        <taxon>Colletotrichum graminicola species complex</taxon>
    </lineage>
</organism>
<protein>
    <submittedName>
        <fullName evidence="1">Uncharacterized protein</fullName>
    </submittedName>
</protein>
<dbReference type="Proteomes" id="UP001230504">
    <property type="component" value="Unassembled WGS sequence"/>
</dbReference>
<dbReference type="AlphaFoldDB" id="A0AAD8QAL5"/>